<protein>
    <submittedName>
        <fullName evidence="2">Uncharacterized protein</fullName>
    </submittedName>
</protein>
<keyword evidence="3" id="KW-1185">Reference proteome</keyword>
<feature type="compositionally biased region" description="Basic and acidic residues" evidence="1">
    <location>
        <begin position="64"/>
        <end position="73"/>
    </location>
</feature>
<evidence type="ECO:0000313" key="3">
    <source>
        <dbReference type="Proteomes" id="UP001279410"/>
    </source>
</evidence>
<evidence type="ECO:0000256" key="1">
    <source>
        <dbReference type="SAM" id="MobiDB-lite"/>
    </source>
</evidence>
<feature type="region of interest" description="Disordered" evidence="1">
    <location>
        <begin position="60"/>
        <end position="138"/>
    </location>
</feature>
<proteinExistence type="predicted"/>
<comment type="caution">
    <text evidence="2">The sequence shown here is derived from an EMBL/GenBank/DDBJ whole genome shotgun (WGS) entry which is preliminary data.</text>
</comment>
<dbReference type="AlphaFoldDB" id="A0AAD3NBC5"/>
<reference evidence="2" key="1">
    <citation type="submission" date="2022-08" db="EMBL/GenBank/DDBJ databases">
        <title>Genome sequencing of akame (Lates japonicus).</title>
        <authorList>
            <person name="Hashiguchi Y."/>
            <person name="Takahashi H."/>
        </authorList>
    </citation>
    <scope>NUCLEOTIDE SEQUENCE</scope>
    <source>
        <strain evidence="2">Kochi</strain>
    </source>
</reference>
<name>A0AAD3NBC5_LATJO</name>
<feature type="compositionally biased region" description="Basic and acidic residues" evidence="1">
    <location>
        <begin position="109"/>
        <end position="138"/>
    </location>
</feature>
<organism evidence="2 3">
    <name type="scientific">Lates japonicus</name>
    <name type="common">Japanese lates</name>
    <dbReference type="NCBI Taxonomy" id="270547"/>
    <lineage>
        <taxon>Eukaryota</taxon>
        <taxon>Metazoa</taxon>
        <taxon>Chordata</taxon>
        <taxon>Craniata</taxon>
        <taxon>Vertebrata</taxon>
        <taxon>Euteleostomi</taxon>
        <taxon>Actinopterygii</taxon>
        <taxon>Neopterygii</taxon>
        <taxon>Teleostei</taxon>
        <taxon>Neoteleostei</taxon>
        <taxon>Acanthomorphata</taxon>
        <taxon>Carangaria</taxon>
        <taxon>Carangaria incertae sedis</taxon>
        <taxon>Centropomidae</taxon>
        <taxon>Lates</taxon>
    </lineage>
</organism>
<gene>
    <name evidence="2" type="ORF">AKAME5_002053100</name>
</gene>
<sequence>MGRHQGPGDSQRKKNQFLLFTKGRGPLQNNNVYLRMAWRQRMGIKSSVAFTLIRMAMATHGQKKSMDPAETRTKCRLQVKSPASRDNPMIVLLQLMRRTLSQDSGDSSSEDKRGGRAKVREGDKGGRDEGEGRKRQMR</sequence>
<evidence type="ECO:0000313" key="2">
    <source>
        <dbReference type="EMBL" id="GLD69218.1"/>
    </source>
</evidence>
<dbReference type="Proteomes" id="UP001279410">
    <property type="component" value="Unassembled WGS sequence"/>
</dbReference>
<dbReference type="EMBL" id="BRZM01000188">
    <property type="protein sequence ID" value="GLD69218.1"/>
    <property type="molecule type" value="Genomic_DNA"/>
</dbReference>
<accession>A0AAD3NBC5</accession>